<gene>
    <name evidence="5" type="ORF">BSAL_25840</name>
</gene>
<dbReference type="InterPro" id="IPR012677">
    <property type="entry name" value="Nucleotide-bd_a/b_plait_sf"/>
</dbReference>
<dbReference type="EMBL" id="CYKH01001806">
    <property type="protein sequence ID" value="CUG90269.1"/>
    <property type="molecule type" value="Genomic_DNA"/>
</dbReference>
<dbReference type="PANTHER" id="PTHR23236:SF92">
    <property type="entry name" value="POLYADENYLATE-BINDING PROTEIN 1"/>
    <property type="match status" value="1"/>
</dbReference>
<reference evidence="6" key="1">
    <citation type="submission" date="2015-09" db="EMBL/GenBank/DDBJ databases">
        <authorList>
            <consortium name="Pathogen Informatics"/>
        </authorList>
    </citation>
    <scope>NUCLEOTIDE SEQUENCE [LARGE SCALE GENOMIC DNA]</scope>
    <source>
        <strain evidence="6">Lake Konstanz</strain>
    </source>
</reference>
<evidence type="ECO:0000256" key="2">
    <source>
        <dbReference type="PROSITE-ProRule" id="PRU00176"/>
    </source>
</evidence>
<dbReference type="OMA" id="RRPFMPS"/>
<dbReference type="PANTHER" id="PTHR23236">
    <property type="entry name" value="EUKARYOTIC TRANSLATION INITIATION FACTOR 4B/4H"/>
    <property type="match status" value="1"/>
</dbReference>
<sequence>MADNDNMFVIQSDATAQDSELEDLQRQVLDLQEDLQVKQAQDAAAREEGQRKSTGGAAAAAAVKNTSVFVGNCDPKTTEADLKLFFAGCGAIRRVTILKDRYTGAPRGNCYVEFETEEGMNSAATKDGQSCHGKALKVSIKRDAPAPGMGPRGGPQAGGISGQALQAMMRGGGGNPMMMRGGRGGPAAAVAMQQQAMMAGMMMMMGGGMPFAPFGAPRGGRGGGRGRGRPY</sequence>
<organism evidence="5 6">
    <name type="scientific">Bodo saltans</name>
    <name type="common">Flagellated protozoan</name>
    <dbReference type="NCBI Taxonomy" id="75058"/>
    <lineage>
        <taxon>Eukaryota</taxon>
        <taxon>Discoba</taxon>
        <taxon>Euglenozoa</taxon>
        <taxon>Kinetoplastea</taxon>
        <taxon>Metakinetoplastina</taxon>
        <taxon>Eubodonida</taxon>
        <taxon>Bodonidae</taxon>
        <taxon>Bodo</taxon>
    </lineage>
</organism>
<dbReference type="PROSITE" id="PS50102">
    <property type="entry name" value="RRM"/>
    <property type="match status" value="1"/>
</dbReference>
<evidence type="ECO:0000256" key="1">
    <source>
        <dbReference type="ARBA" id="ARBA00022884"/>
    </source>
</evidence>
<feature type="region of interest" description="Disordered" evidence="3">
    <location>
        <begin position="38"/>
        <end position="58"/>
    </location>
</feature>
<proteinExistence type="predicted"/>
<evidence type="ECO:0000313" key="5">
    <source>
        <dbReference type="EMBL" id="CUG90269.1"/>
    </source>
</evidence>
<name>A0A0S4JLX4_BODSA</name>
<accession>A0A0S4JLX4</accession>
<dbReference type="InterPro" id="IPR035979">
    <property type="entry name" value="RBD_domain_sf"/>
</dbReference>
<dbReference type="Proteomes" id="UP000051952">
    <property type="component" value="Unassembled WGS sequence"/>
</dbReference>
<dbReference type="OrthoDB" id="4726at2759"/>
<evidence type="ECO:0000313" key="6">
    <source>
        <dbReference type="Proteomes" id="UP000051952"/>
    </source>
</evidence>
<dbReference type="InterPro" id="IPR000504">
    <property type="entry name" value="RRM_dom"/>
</dbReference>
<dbReference type="Pfam" id="PF00076">
    <property type="entry name" value="RRM_1"/>
    <property type="match status" value="1"/>
</dbReference>
<dbReference type="SUPFAM" id="SSF54928">
    <property type="entry name" value="RNA-binding domain, RBD"/>
    <property type="match status" value="1"/>
</dbReference>
<dbReference type="AlphaFoldDB" id="A0A0S4JLX4"/>
<evidence type="ECO:0000259" key="4">
    <source>
        <dbReference type="PROSITE" id="PS50102"/>
    </source>
</evidence>
<evidence type="ECO:0000256" key="3">
    <source>
        <dbReference type="SAM" id="MobiDB-lite"/>
    </source>
</evidence>
<keyword evidence="6" id="KW-1185">Reference proteome</keyword>
<keyword evidence="1 2" id="KW-0694">RNA-binding</keyword>
<dbReference type="SMART" id="SM00360">
    <property type="entry name" value="RRM"/>
    <property type="match status" value="1"/>
</dbReference>
<dbReference type="VEuPathDB" id="TriTrypDB:BSAL_25840"/>
<dbReference type="Gene3D" id="3.30.70.330">
    <property type="match status" value="1"/>
</dbReference>
<protein>
    <submittedName>
        <fullName evidence="5">RNA-binding protein, putative</fullName>
    </submittedName>
</protein>
<feature type="domain" description="RRM" evidence="4">
    <location>
        <begin position="66"/>
        <end position="143"/>
    </location>
</feature>
<dbReference type="GO" id="GO:0008143">
    <property type="term" value="F:poly(A) binding"/>
    <property type="evidence" value="ECO:0007669"/>
    <property type="project" value="TreeGrafter"/>
</dbReference>